<dbReference type="GO" id="GO:0045454">
    <property type="term" value="P:cell redox homeostasis"/>
    <property type="evidence" value="ECO:0007669"/>
    <property type="project" value="TreeGrafter"/>
</dbReference>
<feature type="region of interest" description="Disordered" evidence="4">
    <location>
        <begin position="251"/>
        <end position="272"/>
    </location>
</feature>
<organism evidence="6 7">
    <name type="scientific">Ethanoligenens harbinense (strain DSM 18485 / JCM 12961 / CGMCC 1.5033 / YUAN-3)</name>
    <dbReference type="NCBI Taxonomy" id="663278"/>
    <lineage>
        <taxon>Bacteria</taxon>
        <taxon>Bacillati</taxon>
        <taxon>Bacillota</taxon>
        <taxon>Clostridia</taxon>
        <taxon>Eubacteriales</taxon>
        <taxon>Oscillospiraceae</taxon>
        <taxon>Ethanoligenens</taxon>
    </lineage>
</organism>
<dbReference type="RefSeq" id="WP_013485291.1">
    <property type="nucleotide sequence ID" value="NC_014828.1"/>
</dbReference>
<dbReference type="InterPro" id="IPR000866">
    <property type="entry name" value="AhpC/TSA"/>
</dbReference>
<proteinExistence type="inferred from homology"/>
<sequence length="382" mass="40731">MDTATLPRIGEKAPEFQAQSTHGMICFPADFKGKWVVLLSHPGAFNPVCASEFQEMARLQNQFAENNCALVAFSPDSAEAHAAWMRELEKDAPGGAETFAGIPLVADDGGVIARQYGVLPQGAARPVRGVFFMDPQATIRAVLLYPRGVGRSTGEILRLLLALQAFEADGMPIPANWGPEAKGAIRTPQPNTGDGATQSMDSHQILAAQENSWSFQAEPISVQPEPQVTPDAVSQPGYAAAEAVPDTLSNSAFAQESPKPPVGNAKPSRQQLLHPVSQSAWDALAQAQPQMLAPEQALRQDAVPSISSFVHTNANAAFKPSAAKSDPSVQTGSQPAPTKTGGSIADQNRRLLGDLLDKEDAENGDSPDGRDYLIMRDFPYKK</sequence>
<comment type="function">
    <text evidence="3">Thiol-specific peroxidase that catalyzes the reduction of hydrogen peroxide and organic hydroperoxides to water and alcohols, respectively. Plays a role in cell protection against oxidative stress by detoxifying peroxides.</text>
</comment>
<evidence type="ECO:0000256" key="2">
    <source>
        <dbReference type="ARBA" id="ARBA00023002"/>
    </source>
</evidence>
<feature type="domain" description="Thioredoxin" evidence="5">
    <location>
        <begin position="7"/>
        <end position="165"/>
    </location>
</feature>
<dbReference type="STRING" id="663278.Ethha_1399"/>
<feature type="compositionally biased region" description="Polar residues" evidence="4">
    <location>
        <begin position="327"/>
        <end position="341"/>
    </location>
</feature>
<dbReference type="Gene3D" id="3.40.30.10">
    <property type="entry name" value="Glutaredoxin"/>
    <property type="match status" value="1"/>
</dbReference>
<accession>E6U6W9</accession>
<keyword evidence="2" id="KW-0560">Oxidoreductase</keyword>
<dbReference type="Pfam" id="PF00578">
    <property type="entry name" value="AhpC-TSA"/>
    <property type="match status" value="1"/>
</dbReference>
<evidence type="ECO:0000313" key="7">
    <source>
        <dbReference type="Proteomes" id="UP000001551"/>
    </source>
</evidence>
<dbReference type="SUPFAM" id="SSF52833">
    <property type="entry name" value="Thioredoxin-like"/>
    <property type="match status" value="1"/>
</dbReference>
<dbReference type="InterPro" id="IPR050217">
    <property type="entry name" value="Peroxiredoxin"/>
</dbReference>
<dbReference type="GO" id="GO:0033554">
    <property type="term" value="P:cellular response to stress"/>
    <property type="evidence" value="ECO:0007669"/>
    <property type="project" value="TreeGrafter"/>
</dbReference>
<protein>
    <submittedName>
        <fullName evidence="6">Alkyl hydroperoxide reductase/ Thiol specific antioxidant/ Mal allergen</fullName>
    </submittedName>
</protein>
<evidence type="ECO:0000256" key="1">
    <source>
        <dbReference type="ARBA" id="ARBA00009796"/>
    </source>
</evidence>
<comment type="similarity">
    <text evidence="1">Belongs to the peroxiredoxin family. AhpC/Prx1 subfamily.</text>
</comment>
<dbReference type="GO" id="GO:0006979">
    <property type="term" value="P:response to oxidative stress"/>
    <property type="evidence" value="ECO:0007669"/>
    <property type="project" value="TreeGrafter"/>
</dbReference>
<feature type="region of interest" description="Disordered" evidence="4">
    <location>
        <begin position="318"/>
        <end position="382"/>
    </location>
</feature>
<dbReference type="HOGENOM" id="CLU_723088_0_0_9"/>
<dbReference type="KEGG" id="eha:Ethha_1399"/>
<evidence type="ECO:0000256" key="3">
    <source>
        <dbReference type="ARBA" id="ARBA00037420"/>
    </source>
</evidence>
<dbReference type="GO" id="GO:0005829">
    <property type="term" value="C:cytosol"/>
    <property type="evidence" value="ECO:0007669"/>
    <property type="project" value="TreeGrafter"/>
</dbReference>
<dbReference type="eggNOG" id="COG0450">
    <property type="taxonomic scope" value="Bacteria"/>
</dbReference>
<reference evidence="6 7" key="1">
    <citation type="submission" date="2010-12" db="EMBL/GenBank/DDBJ databases">
        <title>Complete sequence of Ethanoligenens harbinense YUAN-3.</title>
        <authorList>
            <person name="Lucas S."/>
            <person name="Copeland A."/>
            <person name="Lapidus A."/>
            <person name="Cheng J.-F."/>
            <person name="Bruce D."/>
            <person name="Goodwin L."/>
            <person name="Pitluck S."/>
            <person name="Chertkov O."/>
            <person name="Misra M."/>
            <person name="Detter J.C."/>
            <person name="Han C."/>
            <person name="Tapia R."/>
            <person name="Land M."/>
            <person name="Hauser L."/>
            <person name="Jeffries C."/>
            <person name="Kyrpides N."/>
            <person name="Ivanova N."/>
            <person name="Mikhailova N."/>
            <person name="Wang A."/>
            <person name="Mouttaki H."/>
            <person name="He Z."/>
            <person name="Zhou J."/>
            <person name="Hemme C.L."/>
            <person name="Woyke T."/>
        </authorList>
    </citation>
    <scope>NUCLEOTIDE SEQUENCE [LARGE SCALE GENOMIC DNA]</scope>
    <source>
        <strain evidence="7">DSM 18485 / JCM 12961 / CGMCC 1.5033 / YUAN-3</strain>
    </source>
</reference>
<dbReference type="GO" id="GO:0042744">
    <property type="term" value="P:hydrogen peroxide catabolic process"/>
    <property type="evidence" value="ECO:0007669"/>
    <property type="project" value="TreeGrafter"/>
</dbReference>
<feature type="compositionally biased region" description="Basic and acidic residues" evidence="4">
    <location>
        <begin position="347"/>
        <end position="358"/>
    </location>
</feature>
<feature type="compositionally biased region" description="Basic and acidic residues" evidence="4">
    <location>
        <begin position="367"/>
        <end position="382"/>
    </location>
</feature>
<dbReference type="EMBL" id="CP002400">
    <property type="protein sequence ID" value="ADU26936.1"/>
    <property type="molecule type" value="Genomic_DNA"/>
</dbReference>
<dbReference type="PROSITE" id="PS51352">
    <property type="entry name" value="THIOREDOXIN_2"/>
    <property type="match status" value="1"/>
</dbReference>
<dbReference type="PANTHER" id="PTHR10681:SF128">
    <property type="entry name" value="THIOREDOXIN-DEPENDENT PEROXIDE REDUCTASE, MITOCHONDRIAL"/>
    <property type="match status" value="1"/>
</dbReference>
<feature type="region of interest" description="Disordered" evidence="4">
    <location>
        <begin position="177"/>
        <end position="199"/>
    </location>
</feature>
<evidence type="ECO:0000313" key="6">
    <source>
        <dbReference type="EMBL" id="ADU26936.1"/>
    </source>
</evidence>
<dbReference type="AlphaFoldDB" id="E6U6W9"/>
<keyword evidence="7" id="KW-1185">Reference proteome</keyword>
<feature type="compositionally biased region" description="Polar residues" evidence="4">
    <location>
        <begin position="188"/>
        <end position="199"/>
    </location>
</feature>
<dbReference type="InterPro" id="IPR013766">
    <property type="entry name" value="Thioredoxin_domain"/>
</dbReference>
<gene>
    <name evidence="6" type="ordered locus">Ethha_1399</name>
</gene>
<evidence type="ECO:0000256" key="4">
    <source>
        <dbReference type="SAM" id="MobiDB-lite"/>
    </source>
</evidence>
<dbReference type="PANTHER" id="PTHR10681">
    <property type="entry name" value="THIOREDOXIN PEROXIDASE"/>
    <property type="match status" value="1"/>
</dbReference>
<dbReference type="Proteomes" id="UP000001551">
    <property type="component" value="Chromosome"/>
</dbReference>
<evidence type="ECO:0000259" key="5">
    <source>
        <dbReference type="PROSITE" id="PS51352"/>
    </source>
</evidence>
<dbReference type="GO" id="GO:0008379">
    <property type="term" value="F:thioredoxin peroxidase activity"/>
    <property type="evidence" value="ECO:0007669"/>
    <property type="project" value="TreeGrafter"/>
</dbReference>
<dbReference type="InterPro" id="IPR036249">
    <property type="entry name" value="Thioredoxin-like_sf"/>
</dbReference>
<name>E6U6W9_ETHHY</name>